<organism evidence="2 3">
    <name type="scientific">Dentiscutata erythropus</name>
    <dbReference type="NCBI Taxonomy" id="1348616"/>
    <lineage>
        <taxon>Eukaryota</taxon>
        <taxon>Fungi</taxon>
        <taxon>Fungi incertae sedis</taxon>
        <taxon>Mucoromycota</taxon>
        <taxon>Glomeromycotina</taxon>
        <taxon>Glomeromycetes</taxon>
        <taxon>Diversisporales</taxon>
        <taxon>Gigasporaceae</taxon>
        <taxon>Dentiscutata</taxon>
    </lineage>
</organism>
<proteinExistence type="predicted"/>
<gene>
    <name evidence="2" type="ORF">DERYTH_LOCUS11240</name>
</gene>
<evidence type="ECO:0000256" key="1">
    <source>
        <dbReference type="SAM" id="MobiDB-lite"/>
    </source>
</evidence>
<keyword evidence="3" id="KW-1185">Reference proteome</keyword>
<feature type="compositionally biased region" description="Polar residues" evidence="1">
    <location>
        <begin position="73"/>
        <end position="86"/>
    </location>
</feature>
<evidence type="ECO:0000313" key="3">
    <source>
        <dbReference type="Proteomes" id="UP000789405"/>
    </source>
</evidence>
<sequence length="101" mass="11397">WMSGIRSKPMTIKIGYVSKLLVHVSQLVMQEELIPRSFKSCLIHETTIDKVDIMGPGGDVASIVTNHNVFQKPQSDVSHEGFQSNTRKSRVHYPDNDSDEE</sequence>
<dbReference type="Proteomes" id="UP000789405">
    <property type="component" value="Unassembled WGS sequence"/>
</dbReference>
<protein>
    <submittedName>
        <fullName evidence="2">26353_t:CDS:1</fullName>
    </submittedName>
</protein>
<dbReference type="EMBL" id="CAJVPY010006873">
    <property type="protein sequence ID" value="CAG8671018.1"/>
    <property type="molecule type" value="Genomic_DNA"/>
</dbReference>
<feature type="non-terminal residue" evidence="2">
    <location>
        <position position="101"/>
    </location>
</feature>
<reference evidence="2" key="1">
    <citation type="submission" date="2021-06" db="EMBL/GenBank/DDBJ databases">
        <authorList>
            <person name="Kallberg Y."/>
            <person name="Tangrot J."/>
            <person name="Rosling A."/>
        </authorList>
    </citation>
    <scope>NUCLEOTIDE SEQUENCE</scope>
    <source>
        <strain evidence="2">MA453B</strain>
    </source>
</reference>
<name>A0A9N9ECI0_9GLOM</name>
<evidence type="ECO:0000313" key="2">
    <source>
        <dbReference type="EMBL" id="CAG8671018.1"/>
    </source>
</evidence>
<feature type="region of interest" description="Disordered" evidence="1">
    <location>
        <begin position="73"/>
        <end position="101"/>
    </location>
</feature>
<accession>A0A9N9ECI0</accession>
<comment type="caution">
    <text evidence="2">The sequence shown here is derived from an EMBL/GenBank/DDBJ whole genome shotgun (WGS) entry which is preliminary data.</text>
</comment>
<dbReference type="AlphaFoldDB" id="A0A9N9ECI0"/>